<protein>
    <recommendedName>
        <fullName evidence="3">Secreted protein</fullName>
    </recommendedName>
</protein>
<evidence type="ECO:0000313" key="1">
    <source>
        <dbReference type="EMBL" id="KAL3847411.1"/>
    </source>
</evidence>
<dbReference type="AlphaFoldDB" id="A0ABD3UF40"/>
<evidence type="ECO:0000313" key="2">
    <source>
        <dbReference type="Proteomes" id="UP001634394"/>
    </source>
</evidence>
<proteinExistence type="predicted"/>
<comment type="caution">
    <text evidence="1">The sequence shown here is derived from an EMBL/GenBank/DDBJ whole genome shotgun (WGS) entry which is preliminary data.</text>
</comment>
<dbReference type="InterPro" id="IPR017384">
    <property type="entry name" value="NADH_Ub_cplx-1_asu_su-1"/>
</dbReference>
<dbReference type="Proteomes" id="UP001634394">
    <property type="component" value="Unassembled WGS sequence"/>
</dbReference>
<sequence length="91" mass="10860">MWYEILPSAAIVSACLLAPNYVHWATTKLFCNGRVCLVKAENTVYYRHWQDWFYHLIMHYCCMRDEKQLGNIFIGITVIPDHFRYLRISLS</sequence>
<accession>A0ABD3UF40</accession>
<evidence type="ECO:0008006" key="3">
    <source>
        <dbReference type="Google" id="ProtNLM"/>
    </source>
</evidence>
<name>A0ABD3UF40_SINWO</name>
<dbReference type="Pfam" id="PF15879">
    <property type="entry name" value="MWFE"/>
    <property type="match status" value="1"/>
</dbReference>
<dbReference type="EMBL" id="JBJQND010000016">
    <property type="protein sequence ID" value="KAL3847411.1"/>
    <property type="molecule type" value="Genomic_DNA"/>
</dbReference>
<reference evidence="1 2" key="1">
    <citation type="submission" date="2024-11" db="EMBL/GenBank/DDBJ databases">
        <title>Chromosome-level genome assembly of the freshwater bivalve Anodonta woodiana.</title>
        <authorList>
            <person name="Chen X."/>
        </authorList>
    </citation>
    <scope>NUCLEOTIDE SEQUENCE [LARGE SCALE GENOMIC DNA]</scope>
    <source>
        <strain evidence="1">MN2024</strain>
        <tissue evidence="1">Gills</tissue>
    </source>
</reference>
<keyword evidence="2" id="KW-1185">Reference proteome</keyword>
<organism evidence="1 2">
    <name type="scientific">Sinanodonta woodiana</name>
    <name type="common">Chinese pond mussel</name>
    <name type="synonym">Anodonta woodiana</name>
    <dbReference type="NCBI Taxonomy" id="1069815"/>
    <lineage>
        <taxon>Eukaryota</taxon>
        <taxon>Metazoa</taxon>
        <taxon>Spiralia</taxon>
        <taxon>Lophotrochozoa</taxon>
        <taxon>Mollusca</taxon>
        <taxon>Bivalvia</taxon>
        <taxon>Autobranchia</taxon>
        <taxon>Heteroconchia</taxon>
        <taxon>Palaeoheterodonta</taxon>
        <taxon>Unionida</taxon>
        <taxon>Unionoidea</taxon>
        <taxon>Unionidae</taxon>
        <taxon>Unioninae</taxon>
        <taxon>Sinanodonta</taxon>
    </lineage>
</organism>
<gene>
    <name evidence="1" type="ORF">ACJMK2_018324</name>
</gene>